<protein>
    <recommendedName>
        <fullName evidence="3">SGNH/GDSL hydrolase family protein</fullName>
    </recommendedName>
</protein>
<dbReference type="Proteomes" id="UP000824208">
    <property type="component" value="Unassembled WGS sequence"/>
</dbReference>
<name>A0A9D2MD61_9FIRM</name>
<organism evidence="1 2">
    <name type="scientific">Candidatus Flavonifractor intestinipullorum</name>
    <dbReference type="NCBI Taxonomy" id="2838587"/>
    <lineage>
        <taxon>Bacteria</taxon>
        <taxon>Bacillati</taxon>
        <taxon>Bacillota</taxon>
        <taxon>Clostridia</taxon>
        <taxon>Eubacteriales</taxon>
        <taxon>Oscillospiraceae</taxon>
        <taxon>Flavonifractor</taxon>
    </lineage>
</organism>
<sequence length="340" mass="38699">MTSNKKFFLSALVFTLIFLLTVGPMTWLFARKSLEPPWDMTNKIGGFYNEPEGEFSVLFFGSSHVYASVSPLELWYNTGVKSYVFATQLQPMWATYYYVKEALKTQDPQLIVVECNMMGDDQEYYDDGVNFSFMDELPLSLDKLKLAMVSAPAGERAPLIWNFMKYHSRWDELEDQDYHTRRSQLRDPYRGHVLLPDRQVTAPEVIPMEAGESGALLEKNVEYLEKIIALCEAEGIDLWLIKAPSNTALEETQALRMESVEELAAAYGVPFDDFNQCYEAIGLTTADFYDQRHLTGVAAARFTDYLSVLLSRRWPGLAADSGDEQWSADYTAYRQALAAS</sequence>
<dbReference type="SUPFAM" id="SSF52266">
    <property type="entry name" value="SGNH hydrolase"/>
    <property type="match status" value="1"/>
</dbReference>
<evidence type="ECO:0000313" key="2">
    <source>
        <dbReference type="Proteomes" id="UP000824208"/>
    </source>
</evidence>
<proteinExistence type="predicted"/>
<dbReference type="EMBL" id="DWYC01000088">
    <property type="protein sequence ID" value="HJB57881.1"/>
    <property type="molecule type" value="Genomic_DNA"/>
</dbReference>
<gene>
    <name evidence="1" type="ORF">H9714_10050</name>
</gene>
<accession>A0A9D2MD61</accession>
<reference evidence="1" key="2">
    <citation type="submission" date="2021-04" db="EMBL/GenBank/DDBJ databases">
        <authorList>
            <person name="Gilroy R."/>
        </authorList>
    </citation>
    <scope>NUCLEOTIDE SEQUENCE</scope>
    <source>
        <strain evidence="1">CHK189-11263</strain>
    </source>
</reference>
<evidence type="ECO:0000313" key="1">
    <source>
        <dbReference type="EMBL" id="HJB57881.1"/>
    </source>
</evidence>
<reference evidence="1" key="1">
    <citation type="journal article" date="2021" name="PeerJ">
        <title>Extensive microbial diversity within the chicken gut microbiome revealed by metagenomics and culture.</title>
        <authorList>
            <person name="Gilroy R."/>
            <person name="Ravi A."/>
            <person name="Getino M."/>
            <person name="Pursley I."/>
            <person name="Horton D.L."/>
            <person name="Alikhan N.F."/>
            <person name="Baker D."/>
            <person name="Gharbi K."/>
            <person name="Hall N."/>
            <person name="Watson M."/>
            <person name="Adriaenssens E.M."/>
            <person name="Foster-Nyarko E."/>
            <person name="Jarju S."/>
            <person name="Secka A."/>
            <person name="Antonio M."/>
            <person name="Oren A."/>
            <person name="Chaudhuri R.R."/>
            <person name="La Ragione R."/>
            <person name="Hildebrand F."/>
            <person name="Pallen M.J."/>
        </authorList>
    </citation>
    <scope>NUCLEOTIDE SEQUENCE</scope>
    <source>
        <strain evidence="1">CHK189-11263</strain>
    </source>
</reference>
<dbReference type="AlphaFoldDB" id="A0A9D2MD61"/>
<comment type="caution">
    <text evidence="1">The sequence shown here is derived from an EMBL/GenBank/DDBJ whole genome shotgun (WGS) entry which is preliminary data.</text>
</comment>
<evidence type="ECO:0008006" key="3">
    <source>
        <dbReference type="Google" id="ProtNLM"/>
    </source>
</evidence>